<feature type="region of interest" description="Disordered" evidence="2">
    <location>
        <begin position="273"/>
        <end position="351"/>
    </location>
</feature>
<dbReference type="PANTHER" id="PTHR43941">
    <property type="entry name" value="STRUCTURAL MAINTENANCE OF CHROMOSOMES PROTEIN 2"/>
    <property type="match status" value="1"/>
</dbReference>
<feature type="region of interest" description="Disordered" evidence="2">
    <location>
        <begin position="42"/>
        <end position="65"/>
    </location>
</feature>
<reference evidence="3" key="1">
    <citation type="journal article" date="2019" name="Plant J.">
        <title>Chlorella vulgaris genome assembly and annotation reveals the molecular basis for metabolic acclimation to high light conditions.</title>
        <authorList>
            <person name="Cecchin M."/>
            <person name="Marcolungo L."/>
            <person name="Rossato M."/>
            <person name="Girolomoni L."/>
            <person name="Cosentino E."/>
            <person name="Cuine S."/>
            <person name="Li-Beisson Y."/>
            <person name="Delledonne M."/>
            <person name="Ballottari M."/>
        </authorList>
    </citation>
    <scope>NUCLEOTIDE SEQUENCE</scope>
    <source>
        <strain evidence="3">211/11P</strain>
    </source>
</reference>
<name>A0A9D4THC3_CHLVU</name>
<sequence length="1059" mass="115479">MALAAAQLQEVDALKQARLEALQSRFQLEQVQCELEDLRQRVEQDAAQQQQQPQPWQPVVNEGSPSQQAAHCCRAAAELFEVRMQAADDRYKLQLSELELLKQVDALQELQWQLDCVVAQLGLQPDQEGFSEGAAPSGGPPMAPRVDHMLLLSKMEDLRLAQVHLEEHKRRLVRAEGQLAASQARCAVLEQGQQQQQQQQQQQYQQHAATTGPHEPPVPPGSNTELGSGGRELVGELLQDNQVLRRQLEEAEEQYRSLERDYEVELLLKAEAGERQQPSTQAVQEEQQAPYARAAAATPGAGHATWQAQGALHENGERPQAPAAAGASSRDSSPLWRESQPQPPASPTMDHIARRRLEVRLRDKDAQMGKLRGVVQQLEGKLIDSYKRQADLVMRESSWQEQEAQDRRISLLDEEKARLAFAAQAAQAEVEAARKEAAAQRRLAKRLQQRLDEYEQGNAGTGSSARVVELLQKRVKVLEAQCMRMRLQVRSRKEEEEEEEEAVAAAATRRRHGGGGRTAAAAGQASQEGGAAENDSPNREAAGMLSGNAVLEQWQAGKRFQKKVETLQAKLREKTTALVSAQAGRSRAEEQTAQLQEQLLQCQVALKQVQSQLRAVEQRCEPGAMVAVGQWQALVLELEQEQQRYQALERQHATLQRRVPSQTADGSRPEGASQHTGQHTPAAACCSLPASPLGSSSGGAQGGTRPGHAEHGERGRLYCPEQYSGTASNSAADDLAAKLLDKDVQLFDACLQRDQAAAEAACHRRRLHSLLEGLSPPPLDAETAAVVAQARQLAGLPTLAPPAHAGSAAQPASGAAPGKSGAGGGKSSSGGGGGKRQLGIREQELLETVALLKGALERTRKGLESGVSSSKYMQAVDKAKQLRAQCQALEAQVADAGIVREELSRVQSQLGSLHGINSALKSQLKAARERQEEAASVREDMLRAQLEELERTVGERDAQMEALAASTAQVGEEVQVLVAEGLRPADLIQELLLLRPRLRELEACNQQLAAELATYDSQFAEQLEALRADHALLRQRCGHWEGEVRRLCSRHGEPLPVGM</sequence>
<feature type="coiled-coil region" evidence="1">
    <location>
        <begin position="872"/>
        <end position="899"/>
    </location>
</feature>
<reference evidence="3" key="2">
    <citation type="submission" date="2020-11" db="EMBL/GenBank/DDBJ databases">
        <authorList>
            <person name="Cecchin M."/>
            <person name="Marcolungo L."/>
            <person name="Rossato M."/>
            <person name="Girolomoni L."/>
            <person name="Cosentino E."/>
            <person name="Cuine S."/>
            <person name="Li-Beisson Y."/>
            <person name="Delledonne M."/>
            <person name="Ballottari M."/>
        </authorList>
    </citation>
    <scope>NUCLEOTIDE SEQUENCE</scope>
    <source>
        <strain evidence="3">211/11P</strain>
        <tissue evidence="3">Whole cell</tissue>
    </source>
</reference>
<feature type="region of interest" description="Disordered" evidence="2">
    <location>
        <begin position="798"/>
        <end position="836"/>
    </location>
</feature>
<protein>
    <submittedName>
        <fullName evidence="3">Uncharacterized protein</fullName>
    </submittedName>
</protein>
<dbReference type="AlphaFoldDB" id="A0A9D4THC3"/>
<feature type="coiled-coil region" evidence="1">
    <location>
        <begin position="158"/>
        <end position="185"/>
    </location>
</feature>
<organism evidence="3 4">
    <name type="scientific">Chlorella vulgaris</name>
    <name type="common">Green alga</name>
    <dbReference type="NCBI Taxonomy" id="3077"/>
    <lineage>
        <taxon>Eukaryota</taxon>
        <taxon>Viridiplantae</taxon>
        <taxon>Chlorophyta</taxon>
        <taxon>core chlorophytes</taxon>
        <taxon>Trebouxiophyceae</taxon>
        <taxon>Chlorellales</taxon>
        <taxon>Chlorellaceae</taxon>
        <taxon>Chlorella clade</taxon>
        <taxon>Chlorella</taxon>
    </lineage>
</organism>
<feature type="region of interest" description="Disordered" evidence="2">
    <location>
        <begin position="489"/>
        <end position="541"/>
    </location>
</feature>
<dbReference type="GO" id="GO:0000796">
    <property type="term" value="C:condensin complex"/>
    <property type="evidence" value="ECO:0007669"/>
    <property type="project" value="TreeGrafter"/>
</dbReference>
<evidence type="ECO:0000256" key="2">
    <source>
        <dbReference type="SAM" id="MobiDB-lite"/>
    </source>
</evidence>
<feature type="compositionally biased region" description="Low complexity" evidence="2">
    <location>
        <begin position="48"/>
        <end position="58"/>
    </location>
</feature>
<dbReference type="OrthoDB" id="514704at2759"/>
<feature type="compositionally biased region" description="Low complexity" evidence="2">
    <location>
        <begin position="801"/>
        <end position="819"/>
    </location>
</feature>
<feature type="coiled-coil region" evidence="1">
    <location>
        <begin position="234"/>
        <end position="268"/>
    </location>
</feature>
<comment type="caution">
    <text evidence="3">The sequence shown here is derived from an EMBL/GenBank/DDBJ whole genome shotgun (WGS) entry which is preliminary data.</text>
</comment>
<evidence type="ECO:0000313" key="4">
    <source>
        <dbReference type="Proteomes" id="UP001055712"/>
    </source>
</evidence>
<feature type="compositionally biased region" description="Gly residues" evidence="2">
    <location>
        <begin position="820"/>
        <end position="836"/>
    </location>
</feature>
<dbReference type="Proteomes" id="UP001055712">
    <property type="component" value="Unassembled WGS sequence"/>
</dbReference>
<dbReference type="EMBL" id="SIDB01000011">
    <property type="protein sequence ID" value="KAI3425763.1"/>
    <property type="molecule type" value="Genomic_DNA"/>
</dbReference>
<accession>A0A9D4THC3</accession>
<feature type="compositionally biased region" description="Polar residues" evidence="2">
    <location>
        <begin position="276"/>
        <end position="287"/>
    </location>
</feature>
<feature type="compositionally biased region" description="Low complexity" evidence="2">
    <location>
        <begin position="518"/>
        <end position="533"/>
    </location>
</feature>
<dbReference type="GO" id="GO:0000785">
    <property type="term" value="C:chromatin"/>
    <property type="evidence" value="ECO:0007669"/>
    <property type="project" value="TreeGrafter"/>
</dbReference>
<dbReference type="PANTHER" id="PTHR43941:SF1">
    <property type="entry name" value="STRUCTURAL MAINTENANCE OF CHROMOSOMES PROTEIN 2"/>
    <property type="match status" value="1"/>
</dbReference>
<feature type="region of interest" description="Disordered" evidence="2">
    <location>
        <begin position="197"/>
        <end position="229"/>
    </location>
</feature>
<feature type="compositionally biased region" description="Low complexity" evidence="2">
    <location>
        <begin position="681"/>
        <end position="695"/>
    </location>
</feature>
<evidence type="ECO:0000313" key="3">
    <source>
        <dbReference type="EMBL" id="KAI3425763.1"/>
    </source>
</evidence>
<dbReference type="GO" id="GO:0003682">
    <property type="term" value="F:chromatin binding"/>
    <property type="evidence" value="ECO:0007669"/>
    <property type="project" value="TreeGrafter"/>
</dbReference>
<feature type="compositionally biased region" description="Low complexity" evidence="2">
    <location>
        <begin position="197"/>
        <end position="206"/>
    </location>
</feature>
<dbReference type="GO" id="GO:0007076">
    <property type="term" value="P:mitotic chromosome condensation"/>
    <property type="evidence" value="ECO:0007669"/>
    <property type="project" value="TreeGrafter"/>
</dbReference>
<feature type="compositionally biased region" description="Low complexity" evidence="2">
    <location>
        <begin position="289"/>
        <end position="305"/>
    </location>
</feature>
<keyword evidence="4" id="KW-1185">Reference proteome</keyword>
<feature type="region of interest" description="Disordered" evidence="2">
    <location>
        <begin position="655"/>
        <end position="713"/>
    </location>
</feature>
<evidence type="ECO:0000256" key="1">
    <source>
        <dbReference type="SAM" id="Coils"/>
    </source>
</evidence>
<dbReference type="GO" id="GO:0000793">
    <property type="term" value="C:condensed chromosome"/>
    <property type="evidence" value="ECO:0007669"/>
    <property type="project" value="TreeGrafter"/>
</dbReference>
<proteinExistence type="predicted"/>
<gene>
    <name evidence="3" type="ORF">D9Q98_007738</name>
</gene>
<feature type="compositionally biased region" description="Gly residues" evidence="2">
    <location>
        <begin position="696"/>
        <end position="705"/>
    </location>
</feature>
<keyword evidence="1" id="KW-0175">Coiled coil</keyword>